<dbReference type="Gene3D" id="2.60.40.1960">
    <property type="match status" value="1"/>
</dbReference>
<feature type="transmembrane region" description="Helical" evidence="6">
    <location>
        <begin position="45"/>
        <end position="66"/>
    </location>
</feature>
<feature type="compositionally biased region" description="Basic residues" evidence="5">
    <location>
        <begin position="96"/>
        <end position="108"/>
    </location>
</feature>
<evidence type="ECO:0000256" key="3">
    <source>
        <dbReference type="ARBA" id="ARBA00022750"/>
    </source>
</evidence>
<keyword evidence="2" id="KW-0645">Protease</keyword>
<dbReference type="AlphaFoldDB" id="A0AAV4A7F5"/>
<keyword evidence="4" id="KW-0378">Hydrolase</keyword>
<evidence type="ECO:0000256" key="4">
    <source>
        <dbReference type="ARBA" id="ARBA00022801"/>
    </source>
</evidence>
<dbReference type="Proteomes" id="UP000735302">
    <property type="component" value="Unassembled WGS sequence"/>
</dbReference>
<keyword evidence="3" id="KW-0064">Aspartyl protease</keyword>
<proteinExistence type="inferred from homology"/>
<dbReference type="GO" id="GO:0006508">
    <property type="term" value="P:proteolysis"/>
    <property type="evidence" value="ECO:0007669"/>
    <property type="project" value="UniProtKB-KW"/>
</dbReference>
<dbReference type="Pfam" id="PF00026">
    <property type="entry name" value="Asp"/>
    <property type="match status" value="1"/>
</dbReference>
<dbReference type="PANTHER" id="PTHR47966">
    <property type="entry name" value="BETA-SITE APP-CLEAVING ENZYME, ISOFORM A-RELATED"/>
    <property type="match status" value="1"/>
</dbReference>
<accession>A0AAV4A7F5</accession>
<dbReference type="InterPro" id="IPR001461">
    <property type="entry name" value="Aspartic_peptidase_A1"/>
</dbReference>
<keyword evidence="9" id="KW-1185">Reference proteome</keyword>
<dbReference type="InterPro" id="IPR033121">
    <property type="entry name" value="PEPTIDASE_A1"/>
</dbReference>
<evidence type="ECO:0000256" key="1">
    <source>
        <dbReference type="ARBA" id="ARBA00007447"/>
    </source>
</evidence>
<protein>
    <submittedName>
        <fullName evidence="8">Cathepsin d</fullName>
    </submittedName>
</protein>
<keyword evidence="6" id="KW-0472">Membrane</keyword>
<dbReference type="InterPro" id="IPR021109">
    <property type="entry name" value="Peptidase_aspartic_dom_sf"/>
</dbReference>
<feature type="domain" description="Peptidase A1" evidence="7">
    <location>
        <begin position="149"/>
        <end position="471"/>
    </location>
</feature>
<evidence type="ECO:0000256" key="5">
    <source>
        <dbReference type="SAM" id="MobiDB-lite"/>
    </source>
</evidence>
<dbReference type="PANTHER" id="PTHR47966:SF51">
    <property type="entry name" value="BETA-SITE APP-CLEAVING ENZYME, ISOFORM A-RELATED"/>
    <property type="match status" value="1"/>
</dbReference>
<comment type="caution">
    <text evidence="8">The sequence shown here is derived from an EMBL/GenBank/DDBJ whole genome shotgun (WGS) entry which is preliminary data.</text>
</comment>
<evidence type="ECO:0000256" key="6">
    <source>
        <dbReference type="SAM" id="Phobius"/>
    </source>
</evidence>
<name>A0AAV4A7F5_9GAST</name>
<sequence length="507" mass="56949">MGLYISNNCQTVLLRTLSIKFLLKLSIVLSCLLNHEDCLKMNLPSAVAFALILITVCAAHVIHFPVSQALGTNRNPAGVLRQSWKAGLQTMPQSTRPKKQSLPKRSKPSVHLLPRPELPPKGFQRSRNNYFLTNITRDLKLTNFYDKVYYCSIELGTPSQKFNMAIYTNYPAMWVPSVHRTNGYTLPHPDQRYNNAHSATYHAIGKMFTAFHDDRLVGGYWSRDTLSVAGMIVKNQSFGEAVVDPDIFEDTIIDGVLGLRPRDVGEGVGPNVFENMMMQKLLPAPVFSLFLNRFNSDDPDSTLTLGGTNPDYYSGEFVYTPLTEPNRWQFKMEGIRIANLVGVISNTGFQAKLDSGTPFIQGPWQEVDDLHSMLGAKVHQDWPRRYSFDCSEVDSLPDVEFIVNGKMLPLSSKDYVIEEYKDGKLTCYSAIQELLWTKNESPVWVIGSAFMRAYYTKFDLGGCRHDDLRLSDPPSGQSACGGARTRNRRVPADLRADSQSTVPPSPR</sequence>
<evidence type="ECO:0000313" key="9">
    <source>
        <dbReference type="Proteomes" id="UP000735302"/>
    </source>
</evidence>
<evidence type="ECO:0000256" key="2">
    <source>
        <dbReference type="ARBA" id="ARBA00022670"/>
    </source>
</evidence>
<feature type="region of interest" description="Disordered" evidence="5">
    <location>
        <begin position="90"/>
        <end position="121"/>
    </location>
</feature>
<dbReference type="GO" id="GO:0004190">
    <property type="term" value="F:aspartic-type endopeptidase activity"/>
    <property type="evidence" value="ECO:0007669"/>
    <property type="project" value="UniProtKB-KW"/>
</dbReference>
<keyword evidence="6" id="KW-0812">Transmembrane</keyword>
<evidence type="ECO:0000313" key="8">
    <source>
        <dbReference type="EMBL" id="GFO02159.1"/>
    </source>
</evidence>
<dbReference type="EMBL" id="BLXT01003574">
    <property type="protein sequence ID" value="GFO02159.1"/>
    <property type="molecule type" value="Genomic_DNA"/>
</dbReference>
<organism evidence="8 9">
    <name type="scientific">Plakobranchus ocellatus</name>
    <dbReference type="NCBI Taxonomy" id="259542"/>
    <lineage>
        <taxon>Eukaryota</taxon>
        <taxon>Metazoa</taxon>
        <taxon>Spiralia</taxon>
        <taxon>Lophotrochozoa</taxon>
        <taxon>Mollusca</taxon>
        <taxon>Gastropoda</taxon>
        <taxon>Heterobranchia</taxon>
        <taxon>Euthyneura</taxon>
        <taxon>Panpulmonata</taxon>
        <taxon>Sacoglossa</taxon>
        <taxon>Placobranchoidea</taxon>
        <taxon>Plakobranchidae</taxon>
        <taxon>Plakobranchus</taxon>
    </lineage>
</organism>
<gene>
    <name evidence="8" type="ORF">PoB_002866400</name>
</gene>
<feature type="region of interest" description="Disordered" evidence="5">
    <location>
        <begin position="473"/>
        <end position="507"/>
    </location>
</feature>
<dbReference type="PROSITE" id="PS51767">
    <property type="entry name" value="PEPTIDASE_A1"/>
    <property type="match status" value="1"/>
</dbReference>
<feature type="compositionally biased region" description="Polar residues" evidence="5">
    <location>
        <begin position="497"/>
        <end position="507"/>
    </location>
</feature>
<evidence type="ECO:0000259" key="7">
    <source>
        <dbReference type="PROSITE" id="PS51767"/>
    </source>
</evidence>
<dbReference type="FunFam" id="2.40.70.10:FF:000115">
    <property type="entry name" value="Lysosomal aspartic protease"/>
    <property type="match status" value="1"/>
</dbReference>
<keyword evidence="6" id="KW-1133">Transmembrane helix</keyword>
<dbReference type="Gene3D" id="2.40.70.10">
    <property type="entry name" value="Acid Proteases"/>
    <property type="match status" value="2"/>
</dbReference>
<comment type="similarity">
    <text evidence="1">Belongs to the peptidase A1 family.</text>
</comment>
<dbReference type="PRINTS" id="PR00792">
    <property type="entry name" value="PEPSIN"/>
</dbReference>
<reference evidence="8 9" key="1">
    <citation type="journal article" date="2021" name="Elife">
        <title>Chloroplast acquisition without the gene transfer in kleptoplastic sea slugs, Plakobranchus ocellatus.</title>
        <authorList>
            <person name="Maeda T."/>
            <person name="Takahashi S."/>
            <person name="Yoshida T."/>
            <person name="Shimamura S."/>
            <person name="Takaki Y."/>
            <person name="Nagai Y."/>
            <person name="Toyoda A."/>
            <person name="Suzuki Y."/>
            <person name="Arimoto A."/>
            <person name="Ishii H."/>
            <person name="Satoh N."/>
            <person name="Nishiyama T."/>
            <person name="Hasebe M."/>
            <person name="Maruyama T."/>
            <person name="Minagawa J."/>
            <person name="Obokata J."/>
            <person name="Shigenobu S."/>
        </authorList>
    </citation>
    <scope>NUCLEOTIDE SEQUENCE [LARGE SCALE GENOMIC DNA]</scope>
</reference>
<dbReference type="SUPFAM" id="SSF50630">
    <property type="entry name" value="Acid proteases"/>
    <property type="match status" value="1"/>
</dbReference>